<accession>A0ABV1K0L8</accession>
<organism evidence="1 2">
    <name type="scientific">Pseudonocardia tropica</name>
    <dbReference type="NCBI Taxonomy" id="681289"/>
    <lineage>
        <taxon>Bacteria</taxon>
        <taxon>Bacillati</taxon>
        <taxon>Actinomycetota</taxon>
        <taxon>Actinomycetes</taxon>
        <taxon>Pseudonocardiales</taxon>
        <taxon>Pseudonocardiaceae</taxon>
        <taxon>Pseudonocardia</taxon>
    </lineage>
</organism>
<sequence length="48" mass="5408">MTTHETPMPSWSETLRDAAQRTGDTLRAIWVGIDTWSAVTHGRALARR</sequence>
<evidence type="ECO:0000313" key="1">
    <source>
        <dbReference type="EMBL" id="MEQ3541761.1"/>
    </source>
</evidence>
<evidence type="ECO:0000313" key="2">
    <source>
        <dbReference type="Proteomes" id="UP001464923"/>
    </source>
</evidence>
<proteinExistence type="predicted"/>
<dbReference type="EMBL" id="JBEDNP010000017">
    <property type="protein sequence ID" value="MEQ3541761.1"/>
    <property type="molecule type" value="Genomic_DNA"/>
</dbReference>
<name>A0ABV1K0L8_9PSEU</name>
<keyword evidence="2" id="KW-1185">Reference proteome</keyword>
<reference evidence="1 2" key="1">
    <citation type="submission" date="2024-03" db="EMBL/GenBank/DDBJ databases">
        <title>Draft genome sequence of Pseudonocardia tropica JCM 19149.</title>
        <authorList>
            <person name="Butdee W."/>
            <person name="Duangmal K."/>
        </authorList>
    </citation>
    <scope>NUCLEOTIDE SEQUENCE [LARGE SCALE GENOMIC DNA]</scope>
    <source>
        <strain evidence="1 2">JCM 19149</strain>
    </source>
</reference>
<comment type="caution">
    <text evidence="1">The sequence shown here is derived from an EMBL/GenBank/DDBJ whole genome shotgun (WGS) entry which is preliminary data.</text>
</comment>
<dbReference type="RefSeq" id="WP_345649957.1">
    <property type="nucleotide sequence ID" value="NZ_BAABLY010000064.1"/>
</dbReference>
<protein>
    <submittedName>
        <fullName evidence="1">Uncharacterized protein</fullName>
    </submittedName>
</protein>
<dbReference type="Proteomes" id="UP001464923">
    <property type="component" value="Unassembled WGS sequence"/>
</dbReference>
<gene>
    <name evidence="1" type="ORF">WHI96_23380</name>
</gene>